<dbReference type="PROSITE" id="PS50119">
    <property type="entry name" value="ZF_BBOX"/>
    <property type="match status" value="1"/>
</dbReference>
<feature type="domain" description="B box-type" evidence="2">
    <location>
        <begin position="1"/>
        <end position="40"/>
    </location>
</feature>
<sequence length="532" mass="62652">MTCDNLKHLKNNEDLYCKDCNHLVCNQCLKTHKEHVIVEYEKMIEEGIEEQYRLKIDQMNKDFQCQVQIPYDNLVKSINDKFNNIRQMIDKREKSLINEVQSHYKDDCVLFENLKMNIEVTYSPINIELSPISKVKNDNQNYIPKSHYKMNQIKDISYYSNDNLKFLLNNLKLSTSTSSSYNSTSSRSIKSTFIAPIITSPDKSTFKNSIYKYPSSISDGSNSSQYTIDNIELEKSMRSISIVEDTSLDCINMPLYYIYRINSKRGIVECIDIRNQCKNVIWQSISSSNRSTQPPLSNNYLLQYNCVDGLLYLFHLKKFYIMDCRSSPPCWFERDLSETLTNPCLSIYDENNHIYIFSGGNRILRFNINTNSLETIYQFKVKISTISSLCIHNSQIFIFTSQKIYKFNCRNCDLDIAFEVTTKKDFEISSGCWDYTKDFIYFISNGGDFYSISLEDFNSIQNKIPKKLHSIWYPKWYKFSKMFFDPTGYIFVILNDYHSICKYEIQFNIWSQIHNIFTDFISKFDFLSLSSK</sequence>
<evidence type="ECO:0000256" key="1">
    <source>
        <dbReference type="PROSITE-ProRule" id="PRU00024"/>
    </source>
</evidence>
<reference evidence="3 4" key="1">
    <citation type="submission" date="2015-12" db="EMBL/GenBank/DDBJ databases">
        <title>Dictyostelia acquired genes for synthesis and detection of signals that induce cell-type specialization by lateral gene transfer from prokaryotes.</title>
        <authorList>
            <person name="Gloeckner G."/>
            <person name="Schaap P."/>
        </authorList>
    </citation>
    <scope>NUCLEOTIDE SEQUENCE [LARGE SCALE GENOMIC DNA]</scope>
    <source>
        <strain evidence="3 4">TK</strain>
    </source>
</reference>
<comment type="caution">
    <text evidence="3">The sequence shown here is derived from an EMBL/GenBank/DDBJ whole genome shotgun (WGS) entry which is preliminary data.</text>
</comment>
<name>A0A151ZGB2_TIELA</name>
<evidence type="ECO:0000313" key="4">
    <source>
        <dbReference type="Proteomes" id="UP000076078"/>
    </source>
</evidence>
<keyword evidence="1" id="KW-0863">Zinc-finger</keyword>
<protein>
    <submittedName>
        <fullName evidence="3">C2H2-type zinc finger-containing protein</fullName>
    </submittedName>
</protein>
<dbReference type="GO" id="GO:0008270">
    <property type="term" value="F:zinc ion binding"/>
    <property type="evidence" value="ECO:0007669"/>
    <property type="project" value="UniProtKB-KW"/>
</dbReference>
<dbReference type="InterPro" id="IPR000315">
    <property type="entry name" value="Znf_B-box"/>
</dbReference>
<dbReference type="Gene3D" id="3.30.160.60">
    <property type="entry name" value="Classic Zinc Finger"/>
    <property type="match status" value="1"/>
</dbReference>
<dbReference type="Proteomes" id="UP000076078">
    <property type="component" value="Unassembled WGS sequence"/>
</dbReference>
<dbReference type="EMBL" id="LODT01000028">
    <property type="protein sequence ID" value="KYQ93003.1"/>
    <property type="molecule type" value="Genomic_DNA"/>
</dbReference>
<dbReference type="InParanoid" id="A0A151ZGB2"/>
<dbReference type="SUPFAM" id="SSF57845">
    <property type="entry name" value="B-box zinc-binding domain"/>
    <property type="match status" value="1"/>
</dbReference>
<keyword evidence="4" id="KW-1185">Reference proteome</keyword>
<evidence type="ECO:0000313" key="3">
    <source>
        <dbReference type="EMBL" id="KYQ93003.1"/>
    </source>
</evidence>
<dbReference type="SUPFAM" id="SSF101898">
    <property type="entry name" value="NHL repeat"/>
    <property type="match status" value="1"/>
</dbReference>
<organism evidence="3 4">
    <name type="scientific">Tieghemostelium lacteum</name>
    <name type="common">Slime mold</name>
    <name type="synonym">Dictyostelium lacteum</name>
    <dbReference type="NCBI Taxonomy" id="361077"/>
    <lineage>
        <taxon>Eukaryota</taxon>
        <taxon>Amoebozoa</taxon>
        <taxon>Evosea</taxon>
        <taxon>Eumycetozoa</taxon>
        <taxon>Dictyostelia</taxon>
        <taxon>Dictyosteliales</taxon>
        <taxon>Raperosteliaceae</taxon>
        <taxon>Tieghemostelium</taxon>
    </lineage>
</organism>
<dbReference type="AlphaFoldDB" id="A0A151ZGB2"/>
<gene>
    <name evidence="3" type="ORF">DLAC_05607</name>
</gene>
<proteinExistence type="predicted"/>
<accession>A0A151ZGB2</accession>
<keyword evidence="1" id="KW-0479">Metal-binding</keyword>
<keyword evidence="1" id="KW-0862">Zinc</keyword>
<evidence type="ECO:0000259" key="2">
    <source>
        <dbReference type="PROSITE" id="PS50119"/>
    </source>
</evidence>